<comment type="function">
    <text evidence="5">Participates in chromosomal partition during cell division. May act via the formation of a condensin-like complex containing Smc and ScpA that pull DNA away from mid-cell into both cell halves.</text>
</comment>
<dbReference type="OrthoDB" id="9806226at2"/>
<dbReference type="HAMAP" id="MF_01804">
    <property type="entry name" value="ScpB"/>
    <property type="match status" value="1"/>
</dbReference>
<keyword evidence="1 5" id="KW-0963">Cytoplasm</keyword>
<comment type="subcellular location">
    <subcellularLocation>
        <location evidence="5">Cytoplasm</location>
    </subcellularLocation>
    <text evidence="5">Associated with two foci at the outer edges of the nucleoid region in young cells, and at four foci within both cell halves in older cells.</text>
</comment>
<dbReference type="InterPro" id="IPR005234">
    <property type="entry name" value="ScpB_csome_segregation"/>
</dbReference>
<keyword evidence="3 5" id="KW-0159">Chromosome partition</keyword>
<dbReference type="GO" id="GO:0006260">
    <property type="term" value="P:DNA replication"/>
    <property type="evidence" value="ECO:0007669"/>
    <property type="project" value="UniProtKB-UniRule"/>
</dbReference>
<keyword evidence="7" id="KW-1185">Reference proteome</keyword>
<dbReference type="PIRSF" id="PIRSF019345">
    <property type="entry name" value="ScpB"/>
    <property type="match status" value="1"/>
</dbReference>
<keyword evidence="4 5" id="KW-0131">Cell cycle</keyword>
<dbReference type="NCBIfam" id="TIGR00281">
    <property type="entry name" value="SMC-Scp complex subunit ScpB"/>
    <property type="match status" value="1"/>
</dbReference>
<evidence type="ECO:0000313" key="7">
    <source>
        <dbReference type="Proteomes" id="UP000199230"/>
    </source>
</evidence>
<comment type="similarity">
    <text evidence="5">Belongs to the ScpB family.</text>
</comment>
<evidence type="ECO:0000313" key="6">
    <source>
        <dbReference type="EMBL" id="SDY89578.1"/>
    </source>
</evidence>
<gene>
    <name evidence="5" type="primary">scpB</name>
    <name evidence="6" type="ORF">SAMN05192546_105175</name>
</gene>
<dbReference type="Proteomes" id="UP000199230">
    <property type="component" value="Unassembled WGS sequence"/>
</dbReference>
<reference evidence="6 7" key="1">
    <citation type="submission" date="2016-10" db="EMBL/GenBank/DDBJ databases">
        <authorList>
            <person name="de Groot N.N."/>
        </authorList>
    </citation>
    <scope>NUCLEOTIDE SEQUENCE [LARGE SCALE GENOMIC DNA]</scope>
    <source>
        <strain evidence="6 7">APO</strain>
    </source>
</reference>
<dbReference type="AlphaFoldDB" id="A0A1H3NL89"/>
<evidence type="ECO:0000256" key="1">
    <source>
        <dbReference type="ARBA" id="ARBA00022490"/>
    </source>
</evidence>
<dbReference type="InterPro" id="IPR036390">
    <property type="entry name" value="WH_DNA-bd_sf"/>
</dbReference>
<dbReference type="Pfam" id="PF04079">
    <property type="entry name" value="SMC_ScpB"/>
    <property type="match status" value="1"/>
</dbReference>
<dbReference type="EMBL" id="FNPV01000005">
    <property type="protein sequence ID" value="SDY89578.1"/>
    <property type="molecule type" value="Genomic_DNA"/>
</dbReference>
<accession>A0A1H3NL89</accession>
<proteinExistence type="inferred from homology"/>
<dbReference type="SUPFAM" id="SSF46785">
    <property type="entry name" value="Winged helix' DNA-binding domain"/>
    <property type="match status" value="2"/>
</dbReference>
<dbReference type="GO" id="GO:0005737">
    <property type="term" value="C:cytoplasm"/>
    <property type="evidence" value="ECO:0007669"/>
    <property type="project" value="UniProtKB-SubCell"/>
</dbReference>
<organism evidence="6 7">
    <name type="scientific">Tindallia californiensis</name>
    <dbReference type="NCBI Taxonomy" id="159292"/>
    <lineage>
        <taxon>Bacteria</taxon>
        <taxon>Bacillati</taxon>
        <taxon>Bacillota</taxon>
        <taxon>Clostridia</taxon>
        <taxon>Peptostreptococcales</taxon>
        <taxon>Tindalliaceae</taxon>
        <taxon>Tindallia</taxon>
    </lineage>
</organism>
<dbReference type="STRING" id="159292.SAMN05192546_105175"/>
<keyword evidence="2 5" id="KW-0132">Cell division</keyword>
<comment type="subunit">
    <text evidence="5">Homodimer. Homodimerization may be required to stabilize the binding of ScpA to the Smc head domains. Component of a cohesin-like complex composed of ScpA, ScpB and the Smc homodimer, in which ScpA and ScpB bind to the head domain of Smc. The presence of the three proteins is required for the association of the complex with DNA.</text>
</comment>
<dbReference type="GO" id="GO:0051301">
    <property type="term" value="P:cell division"/>
    <property type="evidence" value="ECO:0007669"/>
    <property type="project" value="UniProtKB-KW"/>
</dbReference>
<evidence type="ECO:0000256" key="3">
    <source>
        <dbReference type="ARBA" id="ARBA00022829"/>
    </source>
</evidence>
<sequence>MSTEKKKAVIEALLFAWGEEISVKEISKATGYFYREVESLLTEMEEDYKFYHRGIILLRMGDYYQLSTNPAYSQYIEKLISPQKRKSISQAALETLAIIAYKQPITRSLVDSIRGVKSDHAIKILLDRGLIETKGRLDKIGKPILYGTTHTFLKSFGLTTLDDLPNTEMLTPSENDDHLDK</sequence>
<evidence type="ECO:0000256" key="2">
    <source>
        <dbReference type="ARBA" id="ARBA00022618"/>
    </source>
</evidence>
<dbReference type="RefSeq" id="WP_093313279.1">
    <property type="nucleotide sequence ID" value="NZ_FNPV01000005.1"/>
</dbReference>
<dbReference type="InterPro" id="IPR036388">
    <property type="entry name" value="WH-like_DNA-bd_sf"/>
</dbReference>
<name>A0A1H3NL89_9FIRM</name>
<dbReference type="PANTHER" id="PTHR34298:SF2">
    <property type="entry name" value="SEGREGATION AND CONDENSATION PROTEIN B"/>
    <property type="match status" value="1"/>
</dbReference>
<dbReference type="GO" id="GO:0051304">
    <property type="term" value="P:chromosome separation"/>
    <property type="evidence" value="ECO:0007669"/>
    <property type="project" value="InterPro"/>
</dbReference>
<dbReference type="Gene3D" id="1.10.10.10">
    <property type="entry name" value="Winged helix-like DNA-binding domain superfamily/Winged helix DNA-binding domain"/>
    <property type="match status" value="2"/>
</dbReference>
<dbReference type="PANTHER" id="PTHR34298">
    <property type="entry name" value="SEGREGATION AND CONDENSATION PROTEIN B"/>
    <property type="match status" value="1"/>
</dbReference>
<evidence type="ECO:0000256" key="5">
    <source>
        <dbReference type="HAMAP-Rule" id="MF_01804"/>
    </source>
</evidence>
<evidence type="ECO:0000256" key="4">
    <source>
        <dbReference type="ARBA" id="ARBA00023306"/>
    </source>
</evidence>
<protein>
    <recommendedName>
        <fullName evidence="5">Segregation and condensation protein B</fullName>
    </recommendedName>
</protein>